<comment type="subcellular location">
    <subcellularLocation>
        <location evidence="10">Bacterial microcompartment</location>
    </subcellularLocation>
</comment>
<dbReference type="EC" id="2.3.1.222" evidence="4 12"/>
<comment type="cofactor">
    <cofactor evidence="1">
        <name>Zn(2+)</name>
        <dbReference type="ChEBI" id="CHEBI:29105"/>
    </cofactor>
</comment>
<evidence type="ECO:0000256" key="11">
    <source>
        <dbReference type="ARBA" id="ARBA00024446"/>
    </source>
</evidence>
<dbReference type="GO" id="GO:0046872">
    <property type="term" value="F:metal ion binding"/>
    <property type="evidence" value="ECO:0007669"/>
    <property type="project" value="UniProtKB-KW"/>
</dbReference>
<dbReference type="KEGG" id="vas:GT360_18025"/>
<dbReference type="Pfam" id="PF06130">
    <property type="entry name" value="PTAC"/>
    <property type="match status" value="1"/>
</dbReference>
<evidence type="ECO:0000256" key="3">
    <source>
        <dbReference type="ARBA" id="ARBA00007342"/>
    </source>
</evidence>
<evidence type="ECO:0000313" key="13">
    <source>
        <dbReference type="EMBL" id="QIA65438.1"/>
    </source>
</evidence>
<evidence type="ECO:0000256" key="5">
    <source>
        <dbReference type="ARBA" id="ARBA00020837"/>
    </source>
</evidence>
<comment type="catalytic activity">
    <reaction evidence="12">
        <text>propanoyl-CoA + phosphate = propanoyl phosphate + CoA</text>
        <dbReference type="Rhea" id="RHEA:28046"/>
        <dbReference type="ChEBI" id="CHEBI:43474"/>
        <dbReference type="ChEBI" id="CHEBI:57287"/>
        <dbReference type="ChEBI" id="CHEBI:57392"/>
        <dbReference type="ChEBI" id="CHEBI:58933"/>
        <dbReference type="EC" id="2.3.1.222"/>
    </reaction>
</comment>
<dbReference type="Proteomes" id="UP000464262">
    <property type="component" value="Chromosome 2"/>
</dbReference>
<gene>
    <name evidence="13" type="primary">pduL</name>
    <name evidence="13" type="ORF">GT360_18025</name>
</gene>
<dbReference type="EMBL" id="CP047476">
    <property type="protein sequence ID" value="QIA65438.1"/>
    <property type="molecule type" value="Genomic_DNA"/>
</dbReference>
<evidence type="ECO:0000256" key="9">
    <source>
        <dbReference type="ARBA" id="ARBA00023315"/>
    </source>
</evidence>
<keyword evidence="6 12" id="KW-0808">Transferase</keyword>
<reference evidence="13 14" key="1">
    <citation type="submission" date="2020-01" db="EMBL/GenBank/DDBJ databases">
        <title>Whole genome and functional gene identification of agarase of Vibrio HN897.</title>
        <authorList>
            <person name="Liu Y."/>
            <person name="Zhao Z."/>
        </authorList>
    </citation>
    <scope>NUCLEOTIDE SEQUENCE [LARGE SCALE GENOMIC DNA]</scope>
    <source>
        <strain evidence="13 14">HN897</strain>
    </source>
</reference>
<keyword evidence="14" id="KW-1185">Reference proteome</keyword>
<proteinExistence type="inferred from homology"/>
<evidence type="ECO:0000256" key="6">
    <source>
        <dbReference type="ARBA" id="ARBA00022679"/>
    </source>
</evidence>
<name>A0A7Z2T743_9VIBR</name>
<evidence type="ECO:0000256" key="10">
    <source>
        <dbReference type="ARBA" id="ARBA00024322"/>
    </source>
</evidence>
<dbReference type="InterPro" id="IPR008300">
    <property type="entry name" value="PTAC"/>
</dbReference>
<comment type="function">
    <text evidence="12">Involved in 1,2-propanediol (1,2-PD) degradation by catalyzing the conversion of propanoyl-CoA to propanoyl-phosphate.</text>
</comment>
<accession>A0A7Z2T743</accession>
<sequence>MSTIDVELITSQVVESLRHRDIPIGISNRHVHLSQSDFAQLFPGEQIGVAKSLVQPGHFAATQTVTLKGPKGQIEKVRILGPLRSYSQVEVSATQARELGVSAPVRMSGDLEGSPGIEIISKFGAINLSKGVIIAKRHIHMNTLDALLFGLEDLQTVDVMAGEPERAVLFKDVIVRVDPSLVLEMHLDTDEANAAGLKGSDDCGKIVFNKPK</sequence>
<dbReference type="PANTHER" id="PTHR39453">
    <property type="entry name" value="PHOSPHATE PROPANOYLTRANSFERASE"/>
    <property type="match status" value="1"/>
</dbReference>
<dbReference type="AlphaFoldDB" id="A0A7Z2T743"/>
<evidence type="ECO:0000256" key="12">
    <source>
        <dbReference type="PIRNR" id="PIRNR010130"/>
    </source>
</evidence>
<comment type="pathway">
    <text evidence="2 12">Polyol metabolism; 1,2-propanediol degradation.</text>
</comment>
<evidence type="ECO:0000256" key="8">
    <source>
        <dbReference type="ARBA" id="ARBA00022833"/>
    </source>
</evidence>
<evidence type="ECO:0000313" key="14">
    <source>
        <dbReference type="Proteomes" id="UP000464262"/>
    </source>
</evidence>
<dbReference type="PANTHER" id="PTHR39453:SF1">
    <property type="entry name" value="PHOSPHATE PROPANOYLTRANSFERASE"/>
    <property type="match status" value="1"/>
</dbReference>
<evidence type="ECO:0000256" key="2">
    <source>
        <dbReference type="ARBA" id="ARBA00004836"/>
    </source>
</evidence>
<dbReference type="PIRSF" id="PIRSF010130">
    <property type="entry name" value="PduL"/>
    <property type="match status" value="1"/>
</dbReference>
<dbReference type="GO" id="GO:0016747">
    <property type="term" value="F:acyltransferase activity, transferring groups other than amino-acyl groups"/>
    <property type="evidence" value="ECO:0007669"/>
    <property type="project" value="InterPro"/>
</dbReference>
<keyword evidence="8" id="KW-0862">Zinc</keyword>
<organism evidence="13 14">
    <name type="scientific">Vibrio astriarenae</name>
    <dbReference type="NCBI Taxonomy" id="1481923"/>
    <lineage>
        <taxon>Bacteria</taxon>
        <taxon>Pseudomonadati</taxon>
        <taxon>Pseudomonadota</taxon>
        <taxon>Gammaproteobacteria</taxon>
        <taxon>Vibrionales</taxon>
        <taxon>Vibrionaceae</taxon>
        <taxon>Vibrio</taxon>
    </lineage>
</organism>
<comment type="similarity">
    <text evidence="3 12">Belongs to the PduL family.</text>
</comment>
<dbReference type="GO" id="GO:0031469">
    <property type="term" value="C:bacterial microcompartment"/>
    <property type="evidence" value="ECO:0007669"/>
    <property type="project" value="UniProtKB-SubCell"/>
</dbReference>
<keyword evidence="7" id="KW-0479">Metal-binding</keyword>
<dbReference type="RefSeq" id="WP_164650338.1">
    <property type="nucleotide sequence ID" value="NZ_CP047476.1"/>
</dbReference>
<dbReference type="NCBIfam" id="NF011652">
    <property type="entry name" value="PRK15070.1"/>
    <property type="match status" value="1"/>
</dbReference>
<keyword evidence="9 12" id="KW-0012">Acyltransferase</keyword>
<keyword evidence="11" id="KW-1283">Bacterial microcompartment</keyword>
<dbReference type="UniPathway" id="UPA00621"/>
<protein>
    <recommendedName>
        <fullName evidence="5 12">Phosphate propanoyltransferase</fullName>
        <ecNumber evidence="4 12">2.3.1.222</ecNumber>
    </recommendedName>
</protein>
<evidence type="ECO:0000256" key="7">
    <source>
        <dbReference type="ARBA" id="ARBA00022723"/>
    </source>
</evidence>
<dbReference type="GO" id="GO:0051144">
    <property type="term" value="P:1,2-propanediol catabolic process"/>
    <property type="evidence" value="ECO:0007669"/>
    <property type="project" value="UniProtKB-UniPathway"/>
</dbReference>
<evidence type="ECO:0000256" key="1">
    <source>
        <dbReference type="ARBA" id="ARBA00001947"/>
    </source>
</evidence>
<evidence type="ECO:0000256" key="4">
    <source>
        <dbReference type="ARBA" id="ARBA00012206"/>
    </source>
</evidence>